<accession>X6NZ21</accession>
<dbReference type="EMBL" id="ASPP01005115">
    <property type="protein sequence ID" value="ETO31133.1"/>
    <property type="molecule type" value="Genomic_DNA"/>
</dbReference>
<evidence type="ECO:0000313" key="2">
    <source>
        <dbReference type="EMBL" id="ETO31133.1"/>
    </source>
</evidence>
<dbReference type="AlphaFoldDB" id="X6NZ21"/>
<reference evidence="2 3" key="1">
    <citation type="journal article" date="2013" name="Curr. Biol.">
        <title>The Genome of the Foraminiferan Reticulomyxa filosa.</title>
        <authorList>
            <person name="Glockner G."/>
            <person name="Hulsmann N."/>
            <person name="Schleicher M."/>
            <person name="Noegel A.A."/>
            <person name="Eichinger L."/>
            <person name="Gallinger C."/>
            <person name="Pawlowski J."/>
            <person name="Sierra R."/>
            <person name="Euteneuer U."/>
            <person name="Pillet L."/>
            <person name="Moustafa A."/>
            <person name="Platzer M."/>
            <person name="Groth M."/>
            <person name="Szafranski K."/>
            <person name="Schliwa M."/>
        </authorList>
    </citation>
    <scope>NUCLEOTIDE SEQUENCE [LARGE SCALE GENOMIC DNA]</scope>
</reference>
<gene>
    <name evidence="2" type="ORF">RFI_05991</name>
</gene>
<evidence type="ECO:0000313" key="3">
    <source>
        <dbReference type="Proteomes" id="UP000023152"/>
    </source>
</evidence>
<sequence length="259" mass="30694">MIFDIGRFKILCDNIRLRKLPSLFVKLNDGKLIFCIFFLNSCFTYIFIVFFLEFLSPLFIFIAKELVHLTNFQSPILLIFLFSLVSLDSDTASPFSFLFFCSFLLYKRLLHIIKEFFQRQVSWRDSDIIQKKSKEITIGQTNNTCINLALFGFVLACCTATTTFQCSIDMFVFFETYVASSPFSINHEHITRIWTFKFFFQIIRYVKNNQCTPLLCYYHYCRAHFSINDNINSNNLHTPICTFKDLFKDFKQHITHTHK</sequence>
<protein>
    <submittedName>
        <fullName evidence="2">Uncharacterized protein</fullName>
    </submittedName>
</protein>
<proteinExistence type="predicted"/>
<dbReference type="Proteomes" id="UP000023152">
    <property type="component" value="Unassembled WGS sequence"/>
</dbReference>
<comment type="caution">
    <text evidence="2">The sequence shown here is derived from an EMBL/GenBank/DDBJ whole genome shotgun (WGS) entry which is preliminary data.</text>
</comment>
<keyword evidence="1" id="KW-1133">Transmembrane helix</keyword>
<keyword evidence="1" id="KW-0472">Membrane</keyword>
<name>X6NZ21_RETFI</name>
<keyword evidence="1" id="KW-0812">Transmembrane</keyword>
<feature type="transmembrane region" description="Helical" evidence="1">
    <location>
        <begin position="31"/>
        <end position="54"/>
    </location>
</feature>
<feature type="transmembrane region" description="Helical" evidence="1">
    <location>
        <begin position="91"/>
        <end position="110"/>
    </location>
</feature>
<evidence type="ECO:0000256" key="1">
    <source>
        <dbReference type="SAM" id="Phobius"/>
    </source>
</evidence>
<keyword evidence="3" id="KW-1185">Reference proteome</keyword>
<organism evidence="2 3">
    <name type="scientific">Reticulomyxa filosa</name>
    <dbReference type="NCBI Taxonomy" id="46433"/>
    <lineage>
        <taxon>Eukaryota</taxon>
        <taxon>Sar</taxon>
        <taxon>Rhizaria</taxon>
        <taxon>Retaria</taxon>
        <taxon>Foraminifera</taxon>
        <taxon>Monothalamids</taxon>
        <taxon>Reticulomyxidae</taxon>
        <taxon>Reticulomyxa</taxon>
    </lineage>
</organism>